<name>A0A918JQ56_9ALTE</name>
<gene>
    <name evidence="2" type="ORF">GCM10007391_28600</name>
</gene>
<evidence type="ECO:0000259" key="1">
    <source>
        <dbReference type="Pfam" id="PF21687"/>
    </source>
</evidence>
<dbReference type="EMBL" id="BMXP01000008">
    <property type="protein sequence ID" value="GGW92497.1"/>
    <property type="molecule type" value="Genomic_DNA"/>
</dbReference>
<sequence length="322" mass="36046">MMRTNYALTSQRGAALLSVLVVSIILSLLLAGASELMQRRLSLADLSTSQLNEKAAITAKVNELTYLASTQRITRAGVSQGNNKEALQKLDGQWTAYLTGDEIRADGHIYKEENVNGQDLTLRYSLQAENGLIPVNTSDQFWVRKWLTANGADTSDVSILASRLADYADADEWSRPAGAEARQYQREDLPVPPNYLLQSCSELHQVLGWKELLDENDDMTAECSLLRSSDVNVNAIPIELWRKLWPSSADKIKRMRDNNQWLLNYNDVLGVIPSVNGIPEPYFGLITYRGLYIEVAGPTVTESVKVVVQKGELPPFRRFKDR</sequence>
<comment type="caution">
    <text evidence="2">The sequence shown here is derived from an EMBL/GenBank/DDBJ whole genome shotgun (WGS) entry which is preliminary data.</text>
</comment>
<dbReference type="AlphaFoldDB" id="A0A918JQ56"/>
<evidence type="ECO:0000313" key="2">
    <source>
        <dbReference type="EMBL" id="GGW92497.1"/>
    </source>
</evidence>
<feature type="domain" description="T2SS protein K first SAM-like" evidence="1">
    <location>
        <begin position="136"/>
        <end position="211"/>
    </location>
</feature>
<reference evidence="2" key="2">
    <citation type="submission" date="2020-09" db="EMBL/GenBank/DDBJ databases">
        <authorList>
            <person name="Sun Q."/>
            <person name="Kim S."/>
        </authorList>
    </citation>
    <scope>NUCLEOTIDE SEQUENCE</scope>
    <source>
        <strain evidence="2">KCTC 22164</strain>
    </source>
</reference>
<dbReference type="SUPFAM" id="SSF158544">
    <property type="entry name" value="GspK insert domain-like"/>
    <property type="match status" value="1"/>
</dbReference>
<protein>
    <recommendedName>
        <fullName evidence="1">T2SS protein K first SAM-like domain-containing protein</fullName>
    </recommendedName>
</protein>
<accession>A0A918JQ56</accession>
<evidence type="ECO:0000313" key="3">
    <source>
        <dbReference type="Proteomes" id="UP000631300"/>
    </source>
</evidence>
<dbReference type="InterPro" id="IPR049031">
    <property type="entry name" value="T2SSK_SAM-like_1st"/>
</dbReference>
<keyword evidence="3" id="KW-1185">Reference proteome</keyword>
<organism evidence="2 3">
    <name type="scientific">Alteromonas halophila</name>
    <dbReference type="NCBI Taxonomy" id="516698"/>
    <lineage>
        <taxon>Bacteria</taxon>
        <taxon>Pseudomonadati</taxon>
        <taxon>Pseudomonadota</taxon>
        <taxon>Gammaproteobacteria</taxon>
        <taxon>Alteromonadales</taxon>
        <taxon>Alteromonadaceae</taxon>
        <taxon>Alteromonas/Salinimonas group</taxon>
        <taxon>Alteromonas</taxon>
    </lineage>
</organism>
<proteinExistence type="predicted"/>
<dbReference type="RefSeq" id="WP_189407611.1">
    <property type="nucleotide sequence ID" value="NZ_BMXP01000008.1"/>
</dbReference>
<dbReference type="Proteomes" id="UP000631300">
    <property type="component" value="Unassembled WGS sequence"/>
</dbReference>
<dbReference type="Pfam" id="PF21687">
    <property type="entry name" value="T2SSK_1st"/>
    <property type="match status" value="1"/>
</dbReference>
<reference evidence="2" key="1">
    <citation type="journal article" date="2014" name="Int. J. Syst. Evol. Microbiol.">
        <title>Complete genome sequence of Corynebacterium casei LMG S-19264T (=DSM 44701T), isolated from a smear-ripened cheese.</title>
        <authorList>
            <consortium name="US DOE Joint Genome Institute (JGI-PGF)"/>
            <person name="Walter F."/>
            <person name="Albersmeier A."/>
            <person name="Kalinowski J."/>
            <person name="Ruckert C."/>
        </authorList>
    </citation>
    <scope>NUCLEOTIDE SEQUENCE</scope>
    <source>
        <strain evidence="2">KCTC 22164</strain>
    </source>
</reference>
<dbReference type="Gene3D" id="1.10.40.60">
    <property type="entry name" value="EpsJ-like"/>
    <property type="match status" value="1"/>
</dbReference>
<dbReference type="InterPro" id="IPR038072">
    <property type="entry name" value="GspK_central_sf"/>
</dbReference>